<dbReference type="InterPro" id="IPR036890">
    <property type="entry name" value="HATPase_C_sf"/>
</dbReference>
<keyword evidence="9" id="KW-0472">Membrane</keyword>
<reference evidence="11 12" key="1">
    <citation type="submission" date="2021-03" db="EMBL/GenBank/DDBJ databases">
        <title>Sequencing the genomes of 1000 actinobacteria strains.</title>
        <authorList>
            <person name="Klenk H.-P."/>
        </authorList>
    </citation>
    <scope>NUCLEOTIDE SEQUENCE [LARGE SCALE GENOMIC DNA]</scope>
    <source>
        <strain evidence="11 12">DSM 15454</strain>
    </source>
</reference>
<dbReference type="Proteomes" id="UP000766570">
    <property type="component" value="Unassembled WGS sequence"/>
</dbReference>
<dbReference type="PANTHER" id="PTHR24421">
    <property type="entry name" value="NITRATE/NITRITE SENSOR PROTEIN NARX-RELATED"/>
    <property type="match status" value="1"/>
</dbReference>
<evidence type="ECO:0000256" key="7">
    <source>
        <dbReference type="ARBA" id="ARBA00022840"/>
    </source>
</evidence>
<dbReference type="Gene3D" id="3.30.565.10">
    <property type="entry name" value="Histidine kinase-like ATPase, C-terminal domain"/>
    <property type="match status" value="1"/>
</dbReference>
<feature type="transmembrane region" description="Helical" evidence="9">
    <location>
        <begin position="138"/>
        <end position="157"/>
    </location>
</feature>
<dbReference type="RefSeq" id="WP_209907424.1">
    <property type="nucleotide sequence ID" value="NZ_BAAAMI010000006.1"/>
</dbReference>
<proteinExistence type="predicted"/>
<feature type="transmembrane region" description="Helical" evidence="9">
    <location>
        <begin position="218"/>
        <end position="235"/>
    </location>
</feature>
<keyword evidence="9" id="KW-1133">Transmembrane helix</keyword>
<dbReference type="EC" id="2.7.13.3" evidence="2"/>
<feature type="transmembrane region" description="Helical" evidence="9">
    <location>
        <begin position="104"/>
        <end position="126"/>
    </location>
</feature>
<keyword evidence="8" id="KW-0902">Two-component regulatory system</keyword>
<comment type="catalytic activity">
    <reaction evidence="1">
        <text>ATP + protein L-histidine = ADP + protein N-phospho-L-histidine.</text>
        <dbReference type="EC" id="2.7.13.3"/>
    </reaction>
</comment>
<feature type="transmembrane region" description="Helical" evidence="9">
    <location>
        <begin position="46"/>
        <end position="64"/>
    </location>
</feature>
<name>A0ABS4WDY3_9MICC</name>
<gene>
    <name evidence="11" type="ORF">JOF46_002309</name>
</gene>
<organism evidence="11 12">
    <name type="scientific">Paeniglutamicibacter psychrophenolicus</name>
    <dbReference type="NCBI Taxonomy" id="257454"/>
    <lineage>
        <taxon>Bacteria</taxon>
        <taxon>Bacillati</taxon>
        <taxon>Actinomycetota</taxon>
        <taxon>Actinomycetes</taxon>
        <taxon>Micrococcales</taxon>
        <taxon>Micrococcaceae</taxon>
        <taxon>Paeniglutamicibacter</taxon>
    </lineage>
</organism>
<evidence type="ECO:0000256" key="1">
    <source>
        <dbReference type="ARBA" id="ARBA00000085"/>
    </source>
</evidence>
<keyword evidence="3" id="KW-0597">Phosphoprotein</keyword>
<evidence type="ECO:0000313" key="11">
    <source>
        <dbReference type="EMBL" id="MBP2374397.1"/>
    </source>
</evidence>
<feature type="domain" description="Histidine kinase/HSP90-like ATPase" evidence="10">
    <location>
        <begin position="563"/>
        <end position="653"/>
    </location>
</feature>
<protein>
    <recommendedName>
        <fullName evidence="2">histidine kinase</fullName>
        <ecNumber evidence="2">2.7.13.3</ecNumber>
    </recommendedName>
</protein>
<keyword evidence="12" id="KW-1185">Reference proteome</keyword>
<dbReference type="Gene3D" id="1.20.5.1930">
    <property type="match status" value="1"/>
</dbReference>
<dbReference type="SUPFAM" id="SSF55874">
    <property type="entry name" value="ATPase domain of HSP90 chaperone/DNA topoisomerase II/histidine kinase"/>
    <property type="match status" value="1"/>
</dbReference>
<keyword evidence="7" id="KW-0067">ATP-binding</keyword>
<dbReference type="InterPro" id="IPR011712">
    <property type="entry name" value="Sig_transdc_His_kin_sub3_dim/P"/>
</dbReference>
<evidence type="ECO:0000256" key="2">
    <source>
        <dbReference type="ARBA" id="ARBA00012438"/>
    </source>
</evidence>
<feature type="transmembrane region" description="Helical" evidence="9">
    <location>
        <begin position="71"/>
        <end position="92"/>
    </location>
</feature>
<dbReference type="CDD" id="cd16917">
    <property type="entry name" value="HATPase_UhpB-NarQ-NarX-like"/>
    <property type="match status" value="1"/>
</dbReference>
<comment type="caution">
    <text evidence="11">The sequence shown here is derived from an EMBL/GenBank/DDBJ whole genome shotgun (WGS) entry which is preliminary data.</text>
</comment>
<evidence type="ECO:0000256" key="9">
    <source>
        <dbReference type="SAM" id="Phobius"/>
    </source>
</evidence>
<keyword evidence="6 11" id="KW-0418">Kinase</keyword>
<accession>A0ABS4WDY3</accession>
<dbReference type="InterPro" id="IPR050482">
    <property type="entry name" value="Sensor_HK_TwoCompSys"/>
</dbReference>
<dbReference type="Pfam" id="PF07730">
    <property type="entry name" value="HisKA_3"/>
    <property type="match status" value="1"/>
</dbReference>
<feature type="transmembrane region" description="Helical" evidence="9">
    <location>
        <begin position="177"/>
        <end position="206"/>
    </location>
</feature>
<evidence type="ECO:0000256" key="8">
    <source>
        <dbReference type="ARBA" id="ARBA00023012"/>
    </source>
</evidence>
<keyword evidence="5" id="KW-0547">Nucleotide-binding</keyword>
<dbReference type="InterPro" id="IPR003594">
    <property type="entry name" value="HATPase_dom"/>
</dbReference>
<dbReference type="GO" id="GO:0016301">
    <property type="term" value="F:kinase activity"/>
    <property type="evidence" value="ECO:0007669"/>
    <property type="project" value="UniProtKB-KW"/>
</dbReference>
<feature type="transmembrane region" description="Helical" evidence="9">
    <location>
        <begin position="272"/>
        <end position="293"/>
    </location>
</feature>
<dbReference type="PANTHER" id="PTHR24421:SF10">
    <property type="entry name" value="NITRATE_NITRITE SENSOR PROTEIN NARQ"/>
    <property type="match status" value="1"/>
</dbReference>
<evidence type="ECO:0000256" key="5">
    <source>
        <dbReference type="ARBA" id="ARBA00022741"/>
    </source>
</evidence>
<evidence type="ECO:0000256" key="3">
    <source>
        <dbReference type="ARBA" id="ARBA00022553"/>
    </source>
</evidence>
<keyword evidence="9" id="KW-0812">Transmembrane</keyword>
<feature type="transmembrane region" description="Helical" evidence="9">
    <location>
        <begin position="299"/>
        <end position="320"/>
    </location>
</feature>
<evidence type="ECO:0000259" key="10">
    <source>
        <dbReference type="SMART" id="SM00387"/>
    </source>
</evidence>
<dbReference type="SMART" id="SM00387">
    <property type="entry name" value="HATPase_c"/>
    <property type="match status" value="1"/>
</dbReference>
<evidence type="ECO:0000256" key="4">
    <source>
        <dbReference type="ARBA" id="ARBA00022679"/>
    </source>
</evidence>
<dbReference type="SUPFAM" id="SSF55781">
    <property type="entry name" value="GAF domain-like"/>
    <property type="match status" value="1"/>
</dbReference>
<dbReference type="Pfam" id="PF02518">
    <property type="entry name" value="HATPase_c"/>
    <property type="match status" value="1"/>
</dbReference>
<keyword evidence="4" id="KW-0808">Transferase</keyword>
<dbReference type="EMBL" id="JAGIOE010000001">
    <property type="protein sequence ID" value="MBP2374397.1"/>
    <property type="molecule type" value="Genomic_DNA"/>
</dbReference>
<evidence type="ECO:0000256" key="6">
    <source>
        <dbReference type="ARBA" id="ARBA00022777"/>
    </source>
</evidence>
<sequence>MNGRPAGIAAGAATALAVAATAGIGLSAVMVGMDSAEWASLAVGNGLAPGAMALPYAGIGALVVSQDRRHVLGWVFVALGQLCTAATLGAVWADRGIAPHAVAVVLSAFAWIPAVLLQIAVPALYFPSGRLPSPRWRPLAYLAWAVVGFGAVAQVFLGPPLEDYDPALHNPLRLEQLAPAVSLGIFGVLLALALGCLLSGLAGLVLHTRGARGRQAAALWWFAGTIAVAVAASFAGPTANLAGALAIPLGLGLATLRYGLYDGDRWMGRPALHAAASVVLLVVLAVPAGLLAAHAAGSAVGAVLAAVIVAGGFVPLQAWAGRLLDRLLFGGRAGPYATLARLGHSLGQAPAAETVLPLLVDTIASCLHLPYVAVQLAGENTPAASIGQAFGPIESLPLVHGGRQVGTLQIGVPAGRRVLDARDAGLLRDVAAQAGPAVGAVSLNRQLARSRERLARTSEEERQRIRRNLHDGLGPTLAGVALGIEASHRAALRAGVDVGLEGIHRDVLAGLDDLKRLLAQLRPASLDELGLAGSLREHAAALAAVGTMALEVRGSSNAGLPVALEVAAYFIGREAMNNAVRHSGGSLCTVSLAVGNALDLQISDDGCGPDDSWVPGVGLGSMAERARELGGECAVEPNPGGGTRVRVWIPVPL</sequence>
<evidence type="ECO:0000313" key="12">
    <source>
        <dbReference type="Proteomes" id="UP000766570"/>
    </source>
</evidence>